<evidence type="ECO:0000256" key="1">
    <source>
        <dbReference type="SAM" id="MobiDB-lite"/>
    </source>
</evidence>
<dbReference type="EMBL" id="JAFEUZ010000032">
    <property type="protein sequence ID" value="KAG5470636.1"/>
    <property type="molecule type" value="Genomic_DNA"/>
</dbReference>
<protein>
    <submittedName>
        <fullName evidence="2">Uncharacterized protein</fullName>
    </submittedName>
</protein>
<dbReference type="AlphaFoldDB" id="A0A836H4B7"/>
<reference evidence="2 3" key="1">
    <citation type="submission" date="2021-03" db="EMBL/GenBank/DDBJ databases">
        <title>Leishmania (Mundinia) martiniquensis Genome sequencing and assembly.</title>
        <authorList>
            <person name="Almutairi H."/>
            <person name="Gatherer D."/>
        </authorList>
    </citation>
    <scope>NUCLEOTIDE SEQUENCE [LARGE SCALE GENOMIC DNA]</scope>
    <source>
        <strain evidence="2">LSCM1</strain>
    </source>
</reference>
<proteinExistence type="predicted"/>
<evidence type="ECO:0000313" key="3">
    <source>
        <dbReference type="Proteomes" id="UP000673552"/>
    </source>
</evidence>
<keyword evidence="3" id="KW-1185">Reference proteome</keyword>
<name>A0A836H4B7_9TRYP</name>
<dbReference type="KEGG" id="lmat:92511992"/>
<sequence>MSREPGSAEELYGLVCALQKEQQLTQVELREVQQRTETLRRELHHQEAIIAEEQARQEELAANLTLGHAERRLAEAHARGAVRASDDAARQLRSQRQAFVRKCHDYVCSLGRGPTEASLSGGPRALSMHPIPSPAAGESCSAPPGAETANAHRDASLMAPAAVNRLLLLLKEKLTRCVEVSATAAHGSLQASLLVSPVTERSPREQPRGGAPPSTQGTAATAGAAAMAPRIAYTSPHQPLSPSTAVGCVYDAIDEQLSPREKKRIGFAPASCFERVTVVPAANVNRNTRQTQPTEGRTAACNTAAAAPPSADVVSDRDNRPSQTHLRNGSLPRTQRFRGNFAVRVASRSAMLVAEAAAVGAKRQRASEAARSIQFTPPKAARADDVQEASACSAPQCASAAAVLASVCAKDRGRLVAPAELLSQRSAVAGQSGNNVSGRRTVWTWTRDTLSTQ</sequence>
<dbReference type="OrthoDB" id="267529at2759"/>
<dbReference type="GeneID" id="92511992"/>
<comment type="caution">
    <text evidence="2">The sequence shown here is derived from an EMBL/GenBank/DDBJ whole genome shotgun (WGS) entry which is preliminary data.</text>
</comment>
<gene>
    <name evidence="2" type="ORF">LSCM1_01882</name>
</gene>
<feature type="region of interest" description="Disordered" evidence="1">
    <location>
        <begin position="305"/>
        <end position="333"/>
    </location>
</feature>
<feature type="compositionally biased region" description="Polar residues" evidence="1">
    <location>
        <begin position="321"/>
        <end position="333"/>
    </location>
</feature>
<evidence type="ECO:0000313" key="2">
    <source>
        <dbReference type="EMBL" id="KAG5470636.1"/>
    </source>
</evidence>
<feature type="region of interest" description="Disordered" evidence="1">
    <location>
        <begin position="195"/>
        <end position="222"/>
    </location>
</feature>
<accession>A0A836H4B7</accession>
<dbReference type="Proteomes" id="UP000673552">
    <property type="component" value="Chromosome 32"/>
</dbReference>
<feature type="compositionally biased region" description="Low complexity" evidence="1">
    <location>
        <begin position="209"/>
        <end position="222"/>
    </location>
</feature>
<organism evidence="2 3">
    <name type="scientific">Leishmania martiniquensis</name>
    <dbReference type="NCBI Taxonomy" id="1580590"/>
    <lineage>
        <taxon>Eukaryota</taxon>
        <taxon>Discoba</taxon>
        <taxon>Euglenozoa</taxon>
        <taxon>Kinetoplastea</taxon>
        <taxon>Metakinetoplastina</taxon>
        <taxon>Trypanosomatida</taxon>
        <taxon>Trypanosomatidae</taxon>
        <taxon>Leishmaniinae</taxon>
        <taxon>Leishmania</taxon>
    </lineage>
</organism>
<dbReference type="RefSeq" id="XP_067176029.1">
    <property type="nucleotide sequence ID" value="XM_067319480.1"/>
</dbReference>